<dbReference type="Gene3D" id="3.50.50.100">
    <property type="match status" value="1"/>
</dbReference>
<evidence type="ECO:0000256" key="2">
    <source>
        <dbReference type="ARBA" id="ARBA00005272"/>
    </source>
</evidence>
<dbReference type="InterPro" id="IPR036188">
    <property type="entry name" value="FAD/NAD-bd_sf"/>
</dbReference>
<dbReference type="PANTHER" id="PTHR42913">
    <property type="entry name" value="APOPTOSIS-INDUCING FACTOR 1"/>
    <property type="match status" value="1"/>
</dbReference>
<dbReference type="OrthoDB" id="9772934at2"/>
<dbReference type="KEGG" id="jeo:JMA_08130"/>
<evidence type="ECO:0000256" key="4">
    <source>
        <dbReference type="ARBA" id="ARBA00022827"/>
    </source>
</evidence>
<reference evidence="7 8" key="1">
    <citation type="submission" date="2014-08" db="EMBL/GenBank/DDBJ databases">
        <title>Complete genome of a marine bacteria Jeotgalibacillus malaysiensis.</title>
        <authorList>
            <person name="Yaakop A.S."/>
            <person name="Chan K.-G."/>
            <person name="Goh K.M."/>
        </authorList>
    </citation>
    <scope>NUCLEOTIDE SEQUENCE [LARGE SCALE GENOMIC DNA]</scope>
    <source>
        <strain evidence="7 8">D5</strain>
    </source>
</reference>
<keyword evidence="8" id="KW-1185">Reference proteome</keyword>
<protein>
    <recommendedName>
        <fullName evidence="6">FAD/NAD(P)-binding domain-containing protein</fullName>
    </recommendedName>
</protein>
<dbReference type="STRING" id="1508404.JMA_08130"/>
<dbReference type="HOGENOM" id="CLU_021377_4_0_9"/>
<name>A0A0B5AIC0_9BACL</name>
<dbReference type="SUPFAM" id="SSF51905">
    <property type="entry name" value="FAD/NAD(P)-binding domain"/>
    <property type="match status" value="2"/>
</dbReference>
<keyword evidence="3" id="KW-0285">Flavoprotein</keyword>
<evidence type="ECO:0000313" key="8">
    <source>
        <dbReference type="Proteomes" id="UP000031449"/>
    </source>
</evidence>
<evidence type="ECO:0000256" key="3">
    <source>
        <dbReference type="ARBA" id="ARBA00022630"/>
    </source>
</evidence>
<dbReference type="GO" id="GO:0019646">
    <property type="term" value="P:aerobic electron transport chain"/>
    <property type="evidence" value="ECO:0007669"/>
    <property type="project" value="TreeGrafter"/>
</dbReference>
<dbReference type="EMBL" id="CP009416">
    <property type="protein sequence ID" value="AJD90130.1"/>
    <property type="molecule type" value="Genomic_DNA"/>
</dbReference>
<dbReference type="GO" id="GO:0003955">
    <property type="term" value="F:NAD(P)H dehydrogenase (quinone) activity"/>
    <property type="evidence" value="ECO:0007669"/>
    <property type="project" value="TreeGrafter"/>
</dbReference>
<evidence type="ECO:0000256" key="1">
    <source>
        <dbReference type="ARBA" id="ARBA00001974"/>
    </source>
</evidence>
<feature type="domain" description="FAD/NAD(P)-binding" evidence="6">
    <location>
        <begin position="12"/>
        <end position="297"/>
    </location>
</feature>
<proteinExistence type="inferred from homology"/>
<evidence type="ECO:0000313" key="7">
    <source>
        <dbReference type="EMBL" id="AJD90130.1"/>
    </source>
</evidence>
<dbReference type="BioCyc" id="JESP1508404:G14D9-10030-MONOMER"/>
<dbReference type="InterPro" id="IPR023753">
    <property type="entry name" value="FAD/NAD-binding_dom"/>
</dbReference>
<evidence type="ECO:0000256" key="5">
    <source>
        <dbReference type="ARBA" id="ARBA00023002"/>
    </source>
</evidence>
<dbReference type="Pfam" id="PF07992">
    <property type="entry name" value="Pyr_redox_2"/>
    <property type="match status" value="1"/>
</dbReference>
<evidence type="ECO:0000259" key="6">
    <source>
        <dbReference type="Pfam" id="PF07992"/>
    </source>
</evidence>
<dbReference type="PANTHER" id="PTHR42913:SF9">
    <property type="entry name" value="SLR1591 PROTEIN"/>
    <property type="match status" value="1"/>
</dbReference>
<dbReference type="Proteomes" id="UP000031449">
    <property type="component" value="Chromosome"/>
</dbReference>
<gene>
    <name evidence="7" type="ORF">JMA_08130</name>
</gene>
<dbReference type="AlphaFoldDB" id="A0A0B5AIC0"/>
<dbReference type="InterPro" id="IPR051169">
    <property type="entry name" value="NADH-Q_oxidoreductase"/>
</dbReference>
<comment type="cofactor">
    <cofactor evidence="1">
        <name>FAD</name>
        <dbReference type="ChEBI" id="CHEBI:57692"/>
    </cofactor>
</comment>
<keyword evidence="5" id="KW-0560">Oxidoreductase</keyword>
<accession>A0A0B5AIC0</accession>
<comment type="similarity">
    <text evidence="2">Belongs to the NADH dehydrogenase family.</text>
</comment>
<organism evidence="7 8">
    <name type="scientific">Jeotgalibacillus malaysiensis</name>
    <dbReference type="NCBI Taxonomy" id="1508404"/>
    <lineage>
        <taxon>Bacteria</taxon>
        <taxon>Bacillati</taxon>
        <taxon>Bacillota</taxon>
        <taxon>Bacilli</taxon>
        <taxon>Bacillales</taxon>
        <taxon>Caryophanaceae</taxon>
        <taxon>Jeotgalibacillus</taxon>
    </lineage>
</organism>
<keyword evidence="4" id="KW-0274">FAD</keyword>
<sequence>MEEMMKTIVLAGGGHTHLEVLRRLTAERDTELKWVLVSASRYHYYSGMFSGFAEGLYTLEEIRVDLKKICEDKKVDFIEDTLQSFDSAEQTAILSSGRCLAYDRLSLDIGSHTAPDQIEGLAEKQVQIKPAHLFPDRIEACRKAKELVIIGGGAAAVEMAFSFHQWKQQNGRKYDRVTVIASSELIDQKSDAVIETLFNHKGIRFLKGDAAVKVSDRYVITESGEEILYQEVIFLGGAQAHALLKKSGLPVDDKGFLKVNATLQSPDDSRIFAAGDCASLITHPHLPKSGVYAVREGEVLHHNLIASLKRESMKDYIPQRRALILLSTGGKQALMLYGKWRQFGSWAWWWKDYIDRGYMKKYQ</sequence>